<name>A0ACC3DHY2_9PEZI</name>
<proteinExistence type="predicted"/>
<evidence type="ECO:0000313" key="1">
    <source>
        <dbReference type="EMBL" id="KAK3076155.1"/>
    </source>
</evidence>
<sequence length="364" mass="40099">ICNEEDVVKKTVAGPEKWQAVKDRLIQENQHLQSVLWVDPAGANEHKLLALDVICTDVTKRMRTLERRLTIADAKNILGINPEESRQIRNAFYSTLKADRFTSKLEAGDSHWNELKENWIASTPLMQHIADQDQQESQEHDQKMRAIEVLCRDVMKRLRDDQTRKDPNRAKQTNPGPGPGPAPPRITTSAPQQSPYLAPTTPAAANQAVAVAAEAASDLVNSYQTNGLQHADLQIDPSLLLAASDPSMALDVNDPSSYTSSYSQQQGIGVWMRLSNHSQIQAQPKLWIGSLSPHGSFEELRQLAGSQHPGTAVQKIEGVFKDHLGQEALIWMDEDAKVGVFLQHVMDLGGGVTFEVRLSGGEGG</sequence>
<dbReference type="EMBL" id="JAWDJW010004307">
    <property type="protein sequence ID" value="KAK3076155.1"/>
    <property type="molecule type" value="Genomic_DNA"/>
</dbReference>
<feature type="non-terminal residue" evidence="1">
    <location>
        <position position="1"/>
    </location>
</feature>
<comment type="caution">
    <text evidence="1">The sequence shown here is derived from an EMBL/GenBank/DDBJ whole genome shotgun (WGS) entry which is preliminary data.</text>
</comment>
<keyword evidence="2" id="KW-1185">Reference proteome</keyword>
<dbReference type="Proteomes" id="UP001186974">
    <property type="component" value="Unassembled WGS sequence"/>
</dbReference>
<evidence type="ECO:0000313" key="2">
    <source>
        <dbReference type="Proteomes" id="UP001186974"/>
    </source>
</evidence>
<gene>
    <name evidence="1" type="ORF">LTS18_013779</name>
</gene>
<organism evidence="1 2">
    <name type="scientific">Coniosporium uncinatum</name>
    <dbReference type="NCBI Taxonomy" id="93489"/>
    <lineage>
        <taxon>Eukaryota</taxon>
        <taxon>Fungi</taxon>
        <taxon>Dikarya</taxon>
        <taxon>Ascomycota</taxon>
        <taxon>Pezizomycotina</taxon>
        <taxon>Dothideomycetes</taxon>
        <taxon>Dothideomycetes incertae sedis</taxon>
        <taxon>Coniosporium</taxon>
    </lineage>
</organism>
<reference evidence="1" key="1">
    <citation type="submission" date="2024-09" db="EMBL/GenBank/DDBJ databases">
        <title>Black Yeasts Isolated from many extreme environments.</title>
        <authorList>
            <person name="Coleine C."/>
            <person name="Stajich J.E."/>
            <person name="Selbmann L."/>
        </authorList>
    </citation>
    <scope>NUCLEOTIDE SEQUENCE</scope>
    <source>
        <strain evidence="1">CCFEE 5737</strain>
    </source>
</reference>
<accession>A0ACC3DHY2</accession>
<protein>
    <submittedName>
        <fullName evidence="1">Uncharacterized protein</fullName>
    </submittedName>
</protein>
<feature type="non-terminal residue" evidence="1">
    <location>
        <position position="364"/>
    </location>
</feature>